<name>A0A399ECS0_9DEIN</name>
<keyword evidence="4 12" id="KW-0808">Transferase</keyword>
<dbReference type="Pfam" id="PF18127">
    <property type="entry name" value="NAMPT_N"/>
    <property type="match status" value="1"/>
</dbReference>
<dbReference type="InterPro" id="IPR041525">
    <property type="entry name" value="N/Namide_PRibTrfase"/>
</dbReference>
<feature type="binding site" evidence="9">
    <location>
        <position position="183"/>
    </location>
    <ligand>
        <name>diphosphate</name>
        <dbReference type="ChEBI" id="CHEBI:33019"/>
    </ligand>
</feature>
<dbReference type="PIRSF" id="PIRSF005943">
    <property type="entry name" value="NMPRT"/>
    <property type="match status" value="1"/>
</dbReference>
<feature type="binding site" evidence="9">
    <location>
        <position position="296"/>
    </location>
    <ligand>
        <name>diphosphate</name>
        <dbReference type="ChEBI" id="CHEBI:33019"/>
    </ligand>
</feature>
<dbReference type="AlphaFoldDB" id="A0A399ECS0"/>
<keyword evidence="3 12" id="KW-0328">Glycosyltransferase</keyword>
<feature type="binding site" evidence="9">
    <location>
        <begin position="337"/>
        <end position="338"/>
    </location>
    <ligand>
        <name>beta-nicotinamide D-ribonucleotide</name>
        <dbReference type="ChEBI" id="CHEBI:14649"/>
    </ligand>
</feature>
<evidence type="ECO:0000256" key="8">
    <source>
        <dbReference type="ARBA" id="ARBA00047835"/>
    </source>
</evidence>
<dbReference type="GO" id="GO:0047280">
    <property type="term" value="F:nicotinamide phosphoribosyltransferase activity"/>
    <property type="evidence" value="ECO:0007669"/>
    <property type="project" value="UniProtKB-EC"/>
</dbReference>
<comment type="caution">
    <text evidence="12">The sequence shown here is derived from an EMBL/GenBank/DDBJ whole genome shotgun (WGS) entry which is preliminary data.</text>
</comment>
<accession>A0A399ECS0</accession>
<comment type="catalytic activity">
    <reaction evidence="8">
        <text>beta-nicotinamide D-ribonucleotide + diphosphate = 5-phospho-alpha-D-ribose 1-diphosphate + nicotinamide + H(+)</text>
        <dbReference type="Rhea" id="RHEA:16149"/>
        <dbReference type="ChEBI" id="CHEBI:14649"/>
        <dbReference type="ChEBI" id="CHEBI:15378"/>
        <dbReference type="ChEBI" id="CHEBI:17154"/>
        <dbReference type="ChEBI" id="CHEBI:33019"/>
        <dbReference type="ChEBI" id="CHEBI:58017"/>
        <dbReference type="EC" id="2.4.2.12"/>
    </reaction>
    <physiologicalReaction direction="right-to-left" evidence="8">
        <dbReference type="Rhea" id="RHEA:16151"/>
    </physiologicalReaction>
</comment>
<evidence type="ECO:0000256" key="1">
    <source>
        <dbReference type="ARBA" id="ARBA00010897"/>
    </source>
</evidence>
<dbReference type="Proteomes" id="UP000266089">
    <property type="component" value="Unassembled WGS sequence"/>
</dbReference>
<comment type="pathway">
    <text evidence="5">Cofactor biosynthesis; NAD(+) biosynthesis; nicotinamide D-ribonucleotide from 5-phospho-alpha-D-ribose 1-diphosphate and nicotinamide: step 1/1.</text>
</comment>
<dbReference type="GO" id="GO:0009435">
    <property type="term" value="P:NAD+ biosynthetic process"/>
    <property type="evidence" value="ECO:0007669"/>
    <property type="project" value="InterPro"/>
</dbReference>
<dbReference type="PANTHER" id="PTHR43816:SF1">
    <property type="entry name" value="NICOTINAMIDE PHOSPHORIBOSYLTRANSFERASE"/>
    <property type="match status" value="1"/>
</dbReference>
<evidence type="ECO:0000313" key="13">
    <source>
        <dbReference type="Proteomes" id="UP000266089"/>
    </source>
</evidence>
<keyword evidence="2" id="KW-0662">Pyridine nucleotide biosynthesis</keyword>
<feature type="domain" description="Nicotinamide phosphoribosyltransferase N-terminal" evidence="11">
    <location>
        <begin position="8"/>
        <end position="101"/>
    </location>
</feature>
<dbReference type="Pfam" id="PF04095">
    <property type="entry name" value="NAPRTase"/>
    <property type="match status" value="1"/>
</dbReference>
<evidence type="ECO:0000256" key="9">
    <source>
        <dbReference type="PIRSR" id="PIRSR005943-1"/>
    </source>
</evidence>
<proteinExistence type="inferred from homology"/>
<gene>
    <name evidence="12" type="ORF">Mcate_00072</name>
</gene>
<reference evidence="12 13" key="1">
    <citation type="submission" date="2018-08" db="EMBL/GenBank/DDBJ databases">
        <title>Meiothermus cateniformans JCM 15151 genome sequencing project.</title>
        <authorList>
            <person name="Da Costa M.S."/>
            <person name="Albuquerque L."/>
            <person name="Raposo P."/>
            <person name="Froufe H.J.C."/>
            <person name="Barroso C.S."/>
            <person name="Egas C."/>
        </authorList>
    </citation>
    <scope>NUCLEOTIDE SEQUENCE [LARGE SCALE GENOMIC DNA]</scope>
    <source>
        <strain evidence="12 13">JCM 15151</strain>
    </source>
</reference>
<dbReference type="OrthoDB" id="394882at2"/>
<dbReference type="EC" id="2.4.2.12" evidence="6"/>
<dbReference type="InterPro" id="IPR013785">
    <property type="entry name" value="Aldolase_TIM"/>
</dbReference>
<feature type="domain" description="Nicotinate/nicotinamide phosphoribosyltransferase" evidence="10">
    <location>
        <begin position="175"/>
        <end position="448"/>
    </location>
</feature>
<dbReference type="CDD" id="cd01569">
    <property type="entry name" value="PBEF_like"/>
    <property type="match status" value="1"/>
</dbReference>
<evidence type="ECO:0000256" key="4">
    <source>
        <dbReference type="ARBA" id="ARBA00022679"/>
    </source>
</evidence>
<dbReference type="RefSeq" id="WP_027886547.1">
    <property type="nucleotide sequence ID" value="NZ_JBHSXZ010000016.1"/>
</dbReference>
<dbReference type="NCBIfam" id="NF006629">
    <property type="entry name" value="PRK09198.1"/>
    <property type="match status" value="1"/>
</dbReference>
<organism evidence="12 13">
    <name type="scientific">Meiothermus taiwanensis</name>
    <dbReference type="NCBI Taxonomy" id="172827"/>
    <lineage>
        <taxon>Bacteria</taxon>
        <taxon>Thermotogati</taxon>
        <taxon>Deinococcota</taxon>
        <taxon>Deinococci</taxon>
        <taxon>Thermales</taxon>
        <taxon>Thermaceae</taxon>
        <taxon>Meiothermus</taxon>
    </lineage>
</organism>
<dbReference type="SUPFAM" id="SSF51690">
    <property type="entry name" value="Nicotinate/Quinolinate PRTase C-terminal domain-like"/>
    <property type="match status" value="1"/>
</dbReference>
<feature type="binding site" evidence="9">
    <location>
        <position position="368"/>
    </location>
    <ligand>
        <name>beta-nicotinamide D-ribonucleotide</name>
        <dbReference type="ChEBI" id="CHEBI:14649"/>
    </ligand>
</feature>
<dbReference type="Gene3D" id="3.20.20.70">
    <property type="entry name" value="Aldolase class I"/>
    <property type="match status" value="1"/>
</dbReference>
<sequence length="463" mass="51430">MKPLNPHNLILNTDSYKASHYAQFPKGMTYASWYIESRGGDSNFVRFFGLQAFLIEYLSKGVSLEDVEEAKAVFLAHGLPFPEEGWRYIAQDLGGRLPVRIRAVPEGRVVPVHNPLVIIESTDPKVPWLPGWLETALLRAVWYPTTVCTVSWGIRNTIKEYLEKTADDPEAELPFKLHDFGARGVSSLESAGLGGMAHLVNFMGTDTVTALIYARNYYGAEMAGYSIPAMEHSTVTSFGRTGEAQAYRQMLETFAKPGALLAMVIDSYNREHAVGQIIGEELRELIQQSGATVVIRPDSGDPPFVVLRTVQTLEAKFGATLNQKGYKVLNGVRVIQGDGVNADTIRKVLFLLEQWGYSASNVAFGMGGALLQHPHRDTQKFAQKLHLVTVDGETYGVGKSPVDDPGKLSKKGRLDVIQDERGIRTVELPLDDPQPHPQSILQTVFENGEIKRRYTWEEVRRNG</sequence>
<dbReference type="InterPro" id="IPR036068">
    <property type="entry name" value="Nicotinate_pribotase-like_C"/>
</dbReference>
<feature type="binding site" evidence="9">
    <location>
        <position position="232"/>
    </location>
    <ligand>
        <name>diphosphate</name>
        <dbReference type="ChEBI" id="CHEBI:33019"/>
    </ligand>
</feature>
<evidence type="ECO:0000313" key="12">
    <source>
        <dbReference type="EMBL" id="RIH80101.1"/>
    </source>
</evidence>
<comment type="similarity">
    <text evidence="1">Belongs to the NAPRTase family.</text>
</comment>
<dbReference type="InterPro" id="IPR016471">
    <property type="entry name" value="Nicotinamide_PRibTrfase"/>
</dbReference>
<dbReference type="PANTHER" id="PTHR43816">
    <property type="entry name" value="NICOTINAMIDE PHOSPHORIBOSYLTRANSFERASE"/>
    <property type="match status" value="1"/>
</dbReference>
<evidence type="ECO:0000256" key="2">
    <source>
        <dbReference type="ARBA" id="ARBA00022642"/>
    </source>
</evidence>
<dbReference type="SMR" id="A0A399ECS0"/>
<feature type="binding site" evidence="9">
    <location>
        <position position="206"/>
    </location>
    <ligand>
        <name>beta-nicotinamide D-ribonucleotide</name>
        <dbReference type="ChEBI" id="CHEBI:14649"/>
    </ligand>
</feature>
<evidence type="ECO:0000256" key="6">
    <source>
        <dbReference type="ARBA" id="ARBA00035024"/>
    </source>
</evidence>
<dbReference type="InterPro" id="IPR041529">
    <property type="entry name" value="DUF5598"/>
</dbReference>
<evidence type="ECO:0000259" key="11">
    <source>
        <dbReference type="Pfam" id="PF18127"/>
    </source>
</evidence>
<evidence type="ECO:0000256" key="7">
    <source>
        <dbReference type="ARBA" id="ARBA00035036"/>
    </source>
</evidence>
<evidence type="ECO:0000256" key="3">
    <source>
        <dbReference type="ARBA" id="ARBA00022676"/>
    </source>
</evidence>
<feature type="binding site" evidence="9">
    <location>
        <position position="376"/>
    </location>
    <ligand>
        <name>beta-nicotinamide D-ribonucleotide</name>
        <dbReference type="ChEBI" id="CHEBI:14649"/>
    </ligand>
</feature>
<dbReference type="EMBL" id="QWKX01000001">
    <property type="protein sequence ID" value="RIH80101.1"/>
    <property type="molecule type" value="Genomic_DNA"/>
</dbReference>
<evidence type="ECO:0000256" key="5">
    <source>
        <dbReference type="ARBA" id="ARBA00035007"/>
    </source>
</evidence>
<feature type="binding site" evidence="9">
    <location>
        <begin position="296"/>
        <end position="298"/>
    </location>
    <ligand>
        <name>beta-nicotinamide D-ribonucleotide</name>
        <dbReference type="ChEBI" id="CHEBI:14649"/>
    </ligand>
</feature>
<protein>
    <recommendedName>
        <fullName evidence="7">Nicotinamide phosphoribosyltransferase</fullName>
        <ecNumber evidence="6">2.4.2.12</ecNumber>
    </recommendedName>
</protein>
<evidence type="ECO:0000259" key="10">
    <source>
        <dbReference type="Pfam" id="PF04095"/>
    </source>
</evidence>